<dbReference type="PANTHER" id="PTHR23531">
    <property type="entry name" value="QUINOLENE RESISTANCE PROTEIN NORA"/>
    <property type="match status" value="1"/>
</dbReference>
<dbReference type="SUPFAM" id="SSF103473">
    <property type="entry name" value="MFS general substrate transporter"/>
    <property type="match status" value="1"/>
</dbReference>
<dbReference type="AlphaFoldDB" id="A0A7C0WRM4"/>
<keyword evidence="3 4" id="KW-0472">Membrane</keyword>
<feature type="transmembrane region" description="Helical" evidence="4">
    <location>
        <begin position="53"/>
        <end position="73"/>
    </location>
</feature>
<dbReference type="Gene3D" id="1.20.1250.20">
    <property type="entry name" value="MFS general substrate transporter like domains"/>
    <property type="match status" value="2"/>
</dbReference>
<feature type="transmembrane region" description="Helical" evidence="4">
    <location>
        <begin position="277"/>
        <end position="295"/>
    </location>
</feature>
<dbReference type="Proteomes" id="UP000886355">
    <property type="component" value="Unassembled WGS sequence"/>
</dbReference>
<dbReference type="Pfam" id="PF07690">
    <property type="entry name" value="MFS_1"/>
    <property type="match status" value="1"/>
</dbReference>
<name>A0A7C0WRM4_9BACT</name>
<feature type="non-terminal residue" evidence="6">
    <location>
        <position position="309"/>
    </location>
</feature>
<dbReference type="PROSITE" id="PS50850">
    <property type="entry name" value="MFS"/>
    <property type="match status" value="1"/>
</dbReference>
<protein>
    <submittedName>
        <fullName evidence="6">MFS transporter</fullName>
    </submittedName>
</protein>
<evidence type="ECO:0000256" key="4">
    <source>
        <dbReference type="SAM" id="Phobius"/>
    </source>
</evidence>
<organism evidence="6">
    <name type="scientific">Thermodesulforhabdus norvegica</name>
    <dbReference type="NCBI Taxonomy" id="39841"/>
    <lineage>
        <taxon>Bacteria</taxon>
        <taxon>Pseudomonadati</taxon>
        <taxon>Thermodesulfobacteriota</taxon>
        <taxon>Syntrophobacteria</taxon>
        <taxon>Syntrophobacterales</taxon>
        <taxon>Thermodesulforhabdaceae</taxon>
        <taxon>Thermodesulforhabdus</taxon>
    </lineage>
</organism>
<accession>A0A7C0WRM4</accession>
<sequence length="309" mass="34617">MGSYHNSSIRFNNWHMILFFCCSFTMTCLLWMVLAFLPIYLSKLGIQSKMAGFIIGAYSIGGLGFIIPFGMLADRVSPKKTLLLGIFFILLHIVGIKNLTLPFWLAICAFVGGLGLSIFQIVLFALFLKVIPEDKRGIRISLYQMGFFLGFGFGPLIGAQLHHCGDYQLVLSASLVVTAILALFFSLLPDSPIYAFRWNEYRDDIVQPRALLFLIIYFIYGMHFGVEQTGFSVLMKKELGFSTREIGIVYMAVGMWMAFLSPFTGHRFDVQGRITPLLIGGLLISSVFHIATAYADNLVQMIGARILHT</sequence>
<dbReference type="InterPro" id="IPR052714">
    <property type="entry name" value="MFS_Exporter"/>
</dbReference>
<proteinExistence type="predicted"/>
<comment type="caution">
    <text evidence="6">The sequence shown here is derived from an EMBL/GenBank/DDBJ whole genome shotgun (WGS) entry which is preliminary data.</text>
</comment>
<feature type="transmembrane region" description="Helical" evidence="4">
    <location>
        <begin position="103"/>
        <end position="128"/>
    </location>
</feature>
<evidence type="ECO:0000256" key="1">
    <source>
        <dbReference type="ARBA" id="ARBA00022692"/>
    </source>
</evidence>
<reference evidence="6" key="1">
    <citation type="journal article" date="2020" name="mSystems">
        <title>Genome- and Community-Level Interaction Insights into Carbon Utilization and Element Cycling Functions of Hydrothermarchaeota in Hydrothermal Sediment.</title>
        <authorList>
            <person name="Zhou Z."/>
            <person name="Liu Y."/>
            <person name="Xu W."/>
            <person name="Pan J."/>
            <person name="Luo Z.H."/>
            <person name="Li M."/>
        </authorList>
    </citation>
    <scope>NUCLEOTIDE SEQUENCE [LARGE SCALE GENOMIC DNA]</scope>
    <source>
        <strain evidence="6">HyVt-19</strain>
    </source>
</reference>
<dbReference type="InterPro" id="IPR011701">
    <property type="entry name" value="MFS"/>
</dbReference>
<feature type="transmembrane region" description="Helical" evidence="4">
    <location>
        <begin position="140"/>
        <end position="161"/>
    </location>
</feature>
<evidence type="ECO:0000259" key="5">
    <source>
        <dbReference type="PROSITE" id="PS50850"/>
    </source>
</evidence>
<dbReference type="InterPro" id="IPR020846">
    <property type="entry name" value="MFS_dom"/>
</dbReference>
<keyword evidence="1 4" id="KW-0812">Transmembrane</keyword>
<dbReference type="PANTHER" id="PTHR23531:SF1">
    <property type="entry name" value="QUINOLENE RESISTANCE PROTEIN NORA"/>
    <property type="match status" value="1"/>
</dbReference>
<dbReference type="GO" id="GO:0022857">
    <property type="term" value="F:transmembrane transporter activity"/>
    <property type="evidence" value="ECO:0007669"/>
    <property type="project" value="InterPro"/>
</dbReference>
<evidence type="ECO:0000313" key="6">
    <source>
        <dbReference type="EMBL" id="HDL89709.1"/>
    </source>
</evidence>
<feature type="transmembrane region" description="Helical" evidence="4">
    <location>
        <begin position="209"/>
        <end position="226"/>
    </location>
</feature>
<evidence type="ECO:0000256" key="3">
    <source>
        <dbReference type="ARBA" id="ARBA00023136"/>
    </source>
</evidence>
<feature type="transmembrane region" description="Helical" evidence="4">
    <location>
        <begin position="80"/>
        <end position="97"/>
    </location>
</feature>
<dbReference type="InterPro" id="IPR036259">
    <property type="entry name" value="MFS_trans_sf"/>
</dbReference>
<gene>
    <name evidence="6" type="ORF">ENG14_02260</name>
</gene>
<dbReference type="EMBL" id="DQZW01000108">
    <property type="protein sequence ID" value="HDL89709.1"/>
    <property type="molecule type" value="Genomic_DNA"/>
</dbReference>
<feature type="transmembrane region" description="Helical" evidence="4">
    <location>
        <begin position="16"/>
        <end position="41"/>
    </location>
</feature>
<feature type="transmembrane region" description="Helical" evidence="4">
    <location>
        <begin position="246"/>
        <end position="265"/>
    </location>
</feature>
<keyword evidence="2 4" id="KW-1133">Transmembrane helix</keyword>
<feature type="transmembrane region" description="Helical" evidence="4">
    <location>
        <begin position="167"/>
        <end position="188"/>
    </location>
</feature>
<feature type="domain" description="Major facilitator superfamily (MFS) profile" evidence="5">
    <location>
        <begin position="1"/>
        <end position="309"/>
    </location>
</feature>
<evidence type="ECO:0000256" key="2">
    <source>
        <dbReference type="ARBA" id="ARBA00022989"/>
    </source>
</evidence>